<gene>
    <name evidence="1" type="ordered locus">Nhal_3298</name>
</gene>
<dbReference type="EMBL" id="CP001798">
    <property type="protein sequence ID" value="ADE16342.1"/>
    <property type="molecule type" value="Genomic_DNA"/>
</dbReference>
<dbReference type="KEGG" id="nhl:Nhal_3298"/>
<sequence length="44" mass="5235">MPVVMKWLDYPRQATSSNLKGKEESMYQRINKKKASQYTVELKE</sequence>
<proteinExistence type="predicted"/>
<name>D5C0L9_NITHN</name>
<keyword evidence="2" id="KW-1185">Reference proteome</keyword>
<dbReference type="Proteomes" id="UP000001844">
    <property type="component" value="Chromosome"/>
</dbReference>
<evidence type="ECO:0000313" key="1">
    <source>
        <dbReference type="EMBL" id="ADE16342.1"/>
    </source>
</evidence>
<dbReference type="AlphaFoldDB" id="D5C0L9"/>
<reference evidence="2" key="1">
    <citation type="submission" date="2010-04" db="EMBL/GenBank/DDBJ databases">
        <title>Complete genome sequence of Nitrosococcus halophilus Nc4, a salt-adapted, aerobic obligate ammonia-oxidizing sulfur purple bacterium.</title>
        <authorList>
            <consortium name="US DOE Joint Genome Institute"/>
            <person name="Campbell M.A."/>
            <person name="Malfatti S.A."/>
            <person name="Chain P.S.G."/>
            <person name="Heidelberg J.F."/>
            <person name="Ward B.B."/>
            <person name="Klotz M.G."/>
        </authorList>
    </citation>
    <scope>NUCLEOTIDE SEQUENCE [LARGE SCALE GENOMIC DNA]</scope>
    <source>
        <strain evidence="2">Nc4</strain>
    </source>
</reference>
<protein>
    <submittedName>
        <fullName evidence="1">Uncharacterized protein</fullName>
    </submittedName>
</protein>
<organism evidence="1 2">
    <name type="scientific">Nitrosococcus halophilus (strain Nc4)</name>
    <dbReference type="NCBI Taxonomy" id="472759"/>
    <lineage>
        <taxon>Bacteria</taxon>
        <taxon>Pseudomonadati</taxon>
        <taxon>Pseudomonadota</taxon>
        <taxon>Gammaproteobacteria</taxon>
        <taxon>Chromatiales</taxon>
        <taxon>Chromatiaceae</taxon>
        <taxon>Nitrosococcus</taxon>
    </lineage>
</organism>
<evidence type="ECO:0000313" key="2">
    <source>
        <dbReference type="Proteomes" id="UP000001844"/>
    </source>
</evidence>
<accession>D5C0L9</accession>
<dbReference type="HOGENOM" id="CLU_3219177_0_0_6"/>